<evidence type="ECO:0000256" key="3">
    <source>
        <dbReference type="ARBA" id="ARBA00022519"/>
    </source>
</evidence>
<evidence type="ECO:0000313" key="9">
    <source>
        <dbReference type="EMBL" id="BAT58602.1"/>
    </source>
</evidence>
<reference evidence="9 10" key="1">
    <citation type="submission" date="2015-08" db="EMBL/GenBank/DDBJ databases">
        <title>Investigation of the bacterial diversity of lava forest soil.</title>
        <authorList>
            <person name="Lee J.S."/>
        </authorList>
    </citation>
    <scope>NUCLEOTIDE SEQUENCE [LARGE SCALE GENOMIC DNA]</scope>
    <source>
        <strain evidence="9 10">GJW-30</strain>
    </source>
</reference>
<dbReference type="AlphaFoldDB" id="A0A0S3PRN8"/>
<dbReference type="KEGG" id="vgo:GJW-30_1_01128"/>
<comment type="subunit">
    <text evidence="7">The complex comprises the extracytoplasmic solute receptor protein and the two transmembrane proteins.</text>
</comment>
<dbReference type="GO" id="GO:0022857">
    <property type="term" value="F:transmembrane transporter activity"/>
    <property type="evidence" value="ECO:0007669"/>
    <property type="project" value="UniProtKB-UniRule"/>
</dbReference>
<protein>
    <recommendedName>
        <fullName evidence="7">TRAP transporter large permease protein</fullName>
    </recommendedName>
</protein>
<comment type="similarity">
    <text evidence="7">Belongs to the TRAP transporter large permease family.</text>
</comment>
<comment type="subcellular location">
    <subcellularLocation>
        <location evidence="1 7">Cell inner membrane</location>
        <topology evidence="1 7">Multi-pass membrane protein</topology>
    </subcellularLocation>
</comment>
<keyword evidence="2" id="KW-1003">Cell membrane</keyword>
<dbReference type="Pfam" id="PF06808">
    <property type="entry name" value="DctM"/>
    <property type="match status" value="1"/>
</dbReference>
<feature type="transmembrane region" description="Helical" evidence="7">
    <location>
        <begin position="170"/>
        <end position="192"/>
    </location>
</feature>
<keyword evidence="4 7" id="KW-0812">Transmembrane</keyword>
<feature type="domain" description="TRAP C4-dicarboxylate transport system permease DctM subunit" evidence="8">
    <location>
        <begin position="6"/>
        <end position="416"/>
    </location>
</feature>
<proteinExistence type="inferred from homology"/>
<feature type="transmembrane region" description="Helical" evidence="7">
    <location>
        <begin position="213"/>
        <end position="234"/>
    </location>
</feature>
<accession>A0A0S3PRN8</accession>
<keyword evidence="5 7" id="KW-1133">Transmembrane helix</keyword>
<gene>
    <name evidence="9" type="primary">siaT_2</name>
    <name evidence="9" type="ORF">GJW-30_1_01128</name>
</gene>
<feature type="transmembrane region" description="Helical" evidence="7">
    <location>
        <begin position="396"/>
        <end position="420"/>
    </location>
</feature>
<evidence type="ECO:0000256" key="1">
    <source>
        <dbReference type="ARBA" id="ARBA00004429"/>
    </source>
</evidence>
<evidence type="ECO:0000256" key="6">
    <source>
        <dbReference type="ARBA" id="ARBA00023136"/>
    </source>
</evidence>
<dbReference type="InterPro" id="IPR010656">
    <property type="entry name" value="DctM"/>
</dbReference>
<evidence type="ECO:0000256" key="5">
    <source>
        <dbReference type="ARBA" id="ARBA00022989"/>
    </source>
</evidence>
<keyword evidence="3 7" id="KW-0997">Cell inner membrane</keyword>
<dbReference type="EMBL" id="AP014946">
    <property type="protein sequence ID" value="BAT58602.1"/>
    <property type="molecule type" value="Genomic_DNA"/>
</dbReference>
<evidence type="ECO:0000256" key="7">
    <source>
        <dbReference type="RuleBase" id="RU369079"/>
    </source>
</evidence>
<name>A0A0S3PRN8_9BRAD</name>
<dbReference type="Proteomes" id="UP000236884">
    <property type="component" value="Chromosome"/>
</dbReference>
<keyword evidence="6 7" id="KW-0472">Membrane</keyword>
<dbReference type="GO" id="GO:0005886">
    <property type="term" value="C:plasma membrane"/>
    <property type="evidence" value="ECO:0007669"/>
    <property type="project" value="UniProtKB-SubCell"/>
</dbReference>
<evidence type="ECO:0000256" key="2">
    <source>
        <dbReference type="ARBA" id="ARBA00022475"/>
    </source>
</evidence>
<comment type="caution">
    <text evidence="7">Lacks conserved residue(s) required for the propagation of feature annotation.</text>
</comment>
<dbReference type="OrthoDB" id="7374726at2"/>
<keyword evidence="10" id="KW-1185">Reference proteome</keyword>
<feature type="transmembrane region" description="Helical" evidence="7">
    <location>
        <begin position="240"/>
        <end position="256"/>
    </location>
</feature>
<dbReference type="NCBIfam" id="TIGR00786">
    <property type="entry name" value="dctM"/>
    <property type="match status" value="1"/>
</dbReference>
<dbReference type="PIRSF" id="PIRSF006066">
    <property type="entry name" value="HI0050"/>
    <property type="match status" value="1"/>
</dbReference>
<feature type="transmembrane region" description="Helical" evidence="7">
    <location>
        <begin position="134"/>
        <end position="158"/>
    </location>
</feature>
<feature type="transmembrane region" description="Helical" evidence="7">
    <location>
        <begin position="277"/>
        <end position="297"/>
    </location>
</feature>
<keyword evidence="7" id="KW-0813">Transport</keyword>
<comment type="function">
    <text evidence="7">Part of the tripartite ATP-independent periplasmic (TRAP) transport system.</text>
</comment>
<dbReference type="InterPro" id="IPR004681">
    <property type="entry name" value="TRAP_DctM"/>
</dbReference>
<evidence type="ECO:0000256" key="4">
    <source>
        <dbReference type="ARBA" id="ARBA00022692"/>
    </source>
</evidence>
<organism evidence="9 10">
    <name type="scientific">Variibacter gotjawalensis</name>
    <dbReference type="NCBI Taxonomy" id="1333996"/>
    <lineage>
        <taxon>Bacteria</taxon>
        <taxon>Pseudomonadati</taxon>
        <taxon>Pseudomonadota</taxon>
        <taxon>Alphaproteobacteria</taxon>
        <taxon>Hyphomicrobiales</taxon>
        <taxon>Nitrobacteraceae</taxon>
        <taxon>Variibacter</taxon>
    </lineage>
</organism>
<feature type="transmembrane region" description="Helical" evidence="7">
    <location>
        <begin position="76"/>
        <end position="96"/>
    </location>
</feature>
<evidence type="ECO:0000259" key="8">
    <source>
        <dbReference type="Pfam" id="PF06808"/>
    </source>
</evidence>
<dbReference type="PANTHER" id="PTHR33362">
    <property type="entry name" value="SIALIC ACID TRAP TRANSPORTER PERMEASE PROTEIN SIAT-RELATED"/>
    <property type="match status" value="1"/>
</dbReference>
<feature type="transmembrane region" description="Helical" evidence="7">
    <location>
        <begin position="317"/>
        <end position="343"/>
    </location>
</feature>
<evidence type="ECO:0000313" key="10">
    <source>
        <dbReference type="Proteomes" id="UP000236884"/>
    </source>
</evidence>
<dbReference type="PANTHER" id="PTHR33362:SF5">
    <property type="entry name" value="C4-DICARBOXYLATE TRAP TRANSPORTER LARGE PERMEASE PROTEIN DCTM"/>
    <property type="match status" value="1"/>
</dbReference>
<dbReference type="RefSeq" id="WP_096352786.1">
    <property type="nucleotide sequence ID" value="NZ_AP014946.1"/>
</dbReference>
<feature type="transmembrane region" description="Helical" evidence="7">
    <location>
        <begin position="46"/>
        <end position="69"/>
    </location>
</feature>
<sequence length="421" mass="43441">MAAFLIIALLVLLALGLPVGFALWLTGLVAVAVFKVTSFTQIAQSLYSGLDSFVLLAIPFFILAGNIMLRSGFAKFLFDLMQSLVGSVAGGASIGASGASAIFGAMTGSSVASAAALGRVMIPVMGTLGYPRAFTAGLMAAGGTLGILIPPSVTFVIYAEMAQQSVKDLFVAGIVPGLVAATAIGIVAFWIARRNGYGKRTEPFSWSRVWSSFVLAGPALAMPGIVLGGIYFGVFTPTEAAGVSAVYGILVGMFVYRTIRLSDLPGIFIDSARSTGAILFILSGALFVGMVATLAGIPETIVAGIKALDLSALSFLFLVNAVLIVLGCFLDGFTLLTVVTPLLLPTVHALGINPIHFAIVLTLNIEIAAITPPIGLNLFVITGVSGTTMKEVVQGAFPFVFALAAVLILLTLFPSIALVLL</sequence>